<comment type="caution">
    <text evidence="1">The sequence shown here is derived from an EMBL/GenBank/DDBJ whole genome shotgun (WGS) entry which is preliminary data.</text>
</comment>
<proteinExistence type="predicted"/>
<dbReference type="AlphaFoldDB" id="A0A1F6LGQ9"/>
<organism evidence="1 2">
    <name type="scientific">Candidatus Magasanikbacteria bacterium RIFCSPHIGHO2_01_FULL_33_34</name>
    <dbReference type="NCBI Taxonomy" id="1798671"/>
    <lineage>
        <taxon>Bacteria</taxon>
        <taxon>Candidatus Magasanikiibacteriota</taxon>
    </lineage>
</organism>
<evidence type="ECO:0000313" key="1">
    <source>
        <dbReference type="EMBL" id="OGH58638.1"/>
    </source>
</evidence>
<protein>
    <submittedName>
        <fullName evidence="1">Uncharacterized protein</fullName>
    </submittedName>
</protein>
<evidence type="ECO:0000313" key="2">
    <source>
        <dbReference type="Proteomes" id="UP000177067"/>
    </source>
</evidence>
<gene>
    <name evidence="1" type="ORF">A2725_02985</name>
</gene>
<dbReference type="EMBL" id="MFPS01000009">
    <property type="protein sequence ID" value="OGH58638.1"/>
    <property type="molecule type" value="Genomic_DNA"/>
</dbReference>
<dbReference type="Proteomes" id="UP000177067">
    <property type="component" value="Unassembled WGS sequence"/>
</dbReference>
<sequence>MEEVAENEINSILDTDSISEEKRDFLEKSQGLIAQKNSLQKAELGAYDAISDPDQREAFKKAFQQKIIDLDEITYQIATGKLTQEEGRAKKKEINDRFTDKEQLEIPEDELVKIKRVQVNSFIKTYERRE</sequence>
<accession>A0A1F6LGQ9</accession>
<reference evidence="1 2" key="1">
    <citation type="journal article" date="2016" name="Nat. Commun.">
        <title>Thousands of microbial genomes shed light on interconnected biogeochemical processes in an aquifer system.</title>
        <authorList>
            <person name="Anantharaman K."/>
            <person name="Brown C.T."/>
            <person name="Hug L.A."/>
            <person name="Sharon I."/>
            <person name="Castelle C.J."/>
            <person name="Probst A.J."/>
            <person name="Thomas B.C."/>
            <person name="Singh A."/>
            <person name="Wilkins M.J."/>
            <person name="Karaoz U."/>
            <person name="Brodie E.L."/>
            <person name="Williams K.H."/>
            <person name="Hubbard S.S."/>
            <person name="Banfield J.F."/>
        </authorList>
    </citation>
    <scope>NUCLEOTIDE SEQUENCE [LARGE SCALE GENOMIC DNA]</scope>
</reference>
<name>A0A1F6LGQ9_9BACT</name>